<evidence type="ECO:0000256" key="1">
    <source>
        <dbReference type="ARBA" id="ARBA00022723"/>
    </source>
</evidence>
<keyword evidence="1" id="KW-0479">Metal-binding</keyword>
<sequence>MITYVRSWYELDDFKSSAVAGTLLRTKLNSTRSLTPDPLAVSLSPPRPIGGHVNEAMDSRMPRPRHIVIIGGGIIGTTTAYYLTRHPSFNPLIHHITLLEATSIAAGASGKAGGLLGLWAYPMCIVPLSYRLHAELAAEHDGAAKWGYRLLGCGQIAATVKGKGSKAKTKSKQRKSMATKAKQANQRESVLVPQQEQQENAPQQLSNGMASPSPDVQQLQHVQDQTQAQDEGKDWQKLPKQDEAATTLMCQSKLPADLDWIDGELVEEYAEMGLEGYTETAQVHPYQFTTSMADLAHSAGVDIRLNAKVTKIGLSAGRVKTVEFSDRVTQLSRTILGVTDIVVAAGPWTSSLLPQTKVEGLRAHSVVFEADVTPYAVFTNISLPANWKPSHRQRRVHNGHVDPEIYARPGEVYACGECDPTVPLPETADLVEVDEAQCDDMVAYIGTVSTILKAAPVTAKQACYMPRHMRPGQESTPLVGGTAVKGLWVAAGHTCWGIQNGPATGKLISEFIFEGAARSADVAELDPRHPIIFILKFIDSGEVVAIKMAAQAQIYRLEIASLFDNLSEQQKQYSHYMARAAWSGARIILRQVSPESLAIFDFIMRLREFCDGDWQRLAESEGVTEDDVSAFLQYAATFLSNIGNYYGSGDQKFIPKMNQNALKIIASQTSELKRLYEEFRNEIFAIPPYSLGFPSTVSQSSYYLGDQISQEEIALVAKVLDAASIFPENTRIEKLKSNAYKVHQASIDFTGVEQSLDTFNASIEVHLVGGDHAADLDRLCDNLNKASIYAANDTQRKFLKEYIESFRTGSLDAYRDSQRTWVTDKGPKIENIFGFVEPYRDPYGVRSEFEGLVAIADAEETILLSKLVEHSDKFIRRLPWASAENDGKGPFEKSLFEPPDFSSIHGINVPNYNDIRQDVGFKSVIIANRMVAESTAMQWPFIPAEELELFQKHKYPAYYWWVVLHELLGHGTGRMMIEQSVGKFNFDSLNPPLNPLDGKPIQTWYRPGQTWTGQFGDLSTTVDECRCELVGAFLMDDPEFLALVGYTEQTEIKASDHGLRGLTNFNVESMAHFAMLTCLLRNGEGCVRIQHDQTGKKLTVFVDRSKIACRQYYEDLSHVDDERLQWRETVLANKPPPMLNVQANTFAEGNSIVLKEYEPTYEGIIESWYERAV</sequence>
<keyword evidence="4" id="KW-0812">Transmembrane</keyword>
<protein>
    <recommendedName>
        <fullName evidence="5">FAD dependent oxidoreductase domain-containing protein</fullName>
    </recommendedName>
</protein>
<feature type="domain" description="FAD dependent oxidoreductase" evidence="5">
    <location>
        <begin position="67"/>
        <end position="212"/>
    </location>
</feature>
<feature type="region of interest" description="Disordered" evidence="3">
    <location>
        <begin position="162"/>
        <end position="236"/>
    </location>
</feature>
<evidence type="ECO:0000256" key="2">
    <source>
        <dbReference type="ARBA" id="ARBA00022801"/>
    </source>
</evidence>
<evidence type="ECO:0000256" key="3">
    <source>
        <dbReference type="SAM" id="MobiDB-lite"/>
    </source>
</evidence>
<dbReference type="InterPro" id="IPR039461">
    <property type="entry name" value="Peptidase_M49"/>
</dbReference>
<dbReference type="SUPFAM" id="SSF51905">
    <property type="entry name" value="FAD/NAD(P)-binding domain"/>
    <property type="match status" value="1"/>
</dbReference>
<gene>
    <name evidence="6" type="ORF">FHL15_002994</name>
</gene>
<dbReference type="GO" id="GO:0046872">
    <property type="term" value="F:metal ion binding"/>
    <property type="evidence" value="ECO:0007669"/>
    <property type="project" value="UniProtKB-KW"/>
</dbReference>
<keyword evidence="2" id="KW-0378">Hydrolase</keyword>
<reference evidence="7" key="1">
    <citation type="submission" date="2019-06" db="EMBL/GenBank/DDBJ databases">
        <title>Draft genome sequence of the griseofulvin-producing fungus Xylaria cubensis strain G536.</title>
        <authorList>
            <person name="Mead M.E."/>
            <person name="Raja H.A."/>
            <person name="Steenwyk J.L."/>
            <person name="Knowles S.L."/>
            <person name="Oberlies N.H."/>
            <person name="Rokas A."/>
        </authorList>
    </citation>
    <scope>NUCLEOTIDE SEQUENCE [LARGE SCALE GENOMIC DNA]</scope>
    <source>
        <strain evidence="7">G536</strain>
    </source>
</reference>
<feature type="compositionally biased region" description="Low complexity" evidence="3">
    <location>
        <begin position="193"/>
        <end position="204"/>
    </location>
</feature>
<dbReference type="Pfam" id="PF01266">
    <property type="entry name" value="DAO"/>
    <property type="match status" value="2"/>
</dbReference>
<feature type="transmembrane region" description="Helical" evidence="4">
    <location>
        <begin position="67"/>
        <end position="84"/>
    </location>
</feature>
<feature type="compositionally biased region" description="Basic residues" evidence="3">
    <location>
        <begin position="163"/>
        <end position="177"/>
    </location>
</feature>
<dbReference type="Pfam" id="PF03571">
    <property type="entry name" value="Peptidase_M49"/>
    <property type="match status" value="1"/>
</dbReference>
<comment type="caution">
    <text evidence="6">The sequence shown here is derived from an EMBL/GenBank/DDBJ whole genome shotgun (WGS) entry which is preliminary data.</text>
</comment>
<dbReference type="STRING" id="2512241.A0A553I7T4"/>
<dbReference type="GO" id="GO:0005737">
    <property type="term" value="C:cytoplasm"/>
    <property type="evidence" value="ECO:0007669"/>
    <property type="project" value="TreeGrafter"/>
</dbReference>
<feature type="domain" description="FAD dependent oxidoreductase" evidence="5">
    <location>
        <begin position="244"/>
        <end position="510"/>
    </location>
</feature>
<dbReference type="InterPro" id="IPR006076">
    <property type="entry name" value="FAD-dep_OxRdtase"/>
</dbReference>
<feature type="compositionally biased region" description="Polar residues" evidence="3">
    <location>
        <begin position="205"/>
        <end position="216"/>
    </location>
</feature>
<evidence type="ECO:0000256" key="4">
    <source>
        <dbReference type="SAM" id="Phobius"/>
    </source>
</evidence>
<dbReference type="PANTHER" id="PTHR23422">
    <property type="entry name" value="DIPEPTIDYL PEPTIDASE III-RELATED"/>
    <property type="match status" value="1"/>
</dbReference>
<dbReference type="Gene3D" id="3.30.9.10">
    <property type="entry name" value="D-Amino Acid Oxidase, subunit A, domain 2"/>
    <property type="match status" value="1"/>
</dbReference>
<evidence type="ECO:0000313" key="6">
    <source>
        <dbReference type="EMBL" id="TRX96270.1"/>
    </source>
</evidence>
<dbReference type="EMBL" id="VFLP01000012">
    <property type="protein sequence ID" value="TRX96270.1"/>
    <property type="molecule type" value="Genomic_DNA"/>
</dbReference>
<keyword evidence="4" id="KW-1133">Transmembrane helix</keyword>
<organism evidence="6 7">
    <name type="scientific">Xylaria flabelliformis</name>
    <dbReference type="NCBI Taxonomy" id="2512241"/>
    <lineage>
        <taxon>Eukaryota</taxon>
        <taxon>Fungi</taxon>
        <taxon>Dikarya</taxon>
        <taxon>Ascomycota</taxon>
        <taxon>Pezizomycotina</taxon>
        <taxon>Sordariomycetes</taxon>
        <taxon>Xylariomycetidae</taxon>
        <taxon>Xylariales</taxon>
        <taxon>Xylariaceae</taxon>
        <taxon>Xylaria</taxon>
    </lineage>
</organism>
<dbReference type="Gene3D" id="3.30.540.30">
    <property type="match status" value="2"/>
</dbReference>
<keyword evidence="4" id="KW-0472">Membrane</keyword>
<keyword evidence="7" id="KW-1185">Reference proteome</keyword>
<dbReference type="Proteomes" id="UP000319160">
    <property type="component" value="Unassembled WGS sequence"/>
</dbReference>
<proteinExistence type="predicted"/>
<dbReference type="GO" id="GO:0008239">
    <property type="term" value="F:dipeptidyl-peptidase activity"/>
    <property type="evidence" value="ECO:0007669"/>
    <property type="project" value="TreeGrafter"/>
</dbReference>
<accession>A0A553I7T4</accession>
<evidence type="ECO:0000259" key="5">
    <source>
        <dbReference type="Pfam" id="PF01266"/>
    </source>
</evidence>
<dbReference type="InterPro" id="IPR036188">
    <property type="entry name" value="FAD/NAD-bd_sf"/>
</dbReference>
<dbReference type="PANTHER" id="PTHR23422:SF11">
    <property type="entry name" value="DIPEPTIDYL PEPTIDASE 3"/>
    <property type="match status" value="1"/>
</dbReference>
<dbReference type="AlphaFoldDB" id="A0A553I7T4"/>
<feature type="compositionally biased region" description="Low complexity" evidence="3">
    <location>
        <begin position="217"/>
        <end position="229"/>
    </location>
</feature>
<dbReference type="Gene3D" id="3.50.50.60">
    <property type="entry name" value="FAD/NAD(P)-binding domain"/>
    <property type="match status" value="2"/>
</dbReference>
<dbReference type="OrthoDB" id="4694525at2759"/>
<evidence type="ECO:0000313" key="7">
    <source>
        <dbReference type="Proteomes" id="UP000319160"/>
    </source>
</evidence>
<name>A0A553I7T4_9PEZI</name>